<organism evidence="2 3">
    <name type="scientific">Streptomyces indiaensis</name>
    <dbReference type="NCBI Taxonomy" id="284033"/>
    <lineage>
        <taxon>Bacteria</taxon>
        <taxon>Bacillati</taxon>
        <taxon>Actinomycetota</taxon>
        <taxon>Actinomycetes</taxon>
        <taxon>Kitasatosporales</taxon>
        <taxon>Streptomycetaceae</taxon>
        <taxon>Streptomyces</taxon>
    </lineage>
</organism>
<proteinExistence type="predicted"/>
<keyword evidence="3" id="KW-1185">Reference proteome</keyword>
<evidence type="ECO:0000313" key="3">
    <source>
        <dbReference type="Proteomes" id="UP001501474"/>
    </source>
</evidence>
<name>A0ABP5RKU5_9ACTN</name>
<dbReference type="Proteomes" id="UP001501474">
    <property type="component" value="Unassembled WGS sequence"/>
</dbReference>
<feature type="transmembrane region" description="Helical" evidence="1">
    <location>
        <begin position="29"/>
        <end position="47"/>
    </location>
</feature>
<keyword evidence="1" id="KW-0812">Transmembrane</keyword>
<accession>A0ABP5RKU5</accession>
<protein>
    <submittedName>
        <fullName evidence="2">Uncharacterized protein</fullName>
    </submittedName>
</protein>
<reference evidence="3" key="1">
    <citation type="journal article" date="2019" name="Int. J. Syst. Evol. Microbiol.">
        <title>The Global Catalogue of Microorganisms (GCM) 10K type strain sequencing project: providing services to taxonomists for standard genome sequencing and annotation.</title>
        <authorList>
            <consortium name="The Broad Institute Genomics Platform"/>
            <consortium name="The Broad Institute Genome Sequencing Center for Infectious Disease"/>
            <person name="Wu L."/>
            <person name="Ma J."/>
        </authorList>
    </citation>
    <scope>NUCLEOTIDE SEQUENCE [LARGE SCALE GENOMIC DNA]</scope>
    <source>
        <strain evidence="3">JCM 3053</strain>
    </source>
</reference>
<keyword evidence="1" id="KW-1133">Transmembrane helix</keyword>
<comment type="caution">
    <text evidence="2">The sequence shown here is derived from an EMBL/GenBank/DDBJ whole genome shotgun (WGS) entry which is preliminary data.</text>
</comment>
<evidence type="ECO:0000256" key="1">
    <source>
        <dbReference type="SAM" id="Phobius"/>
    </source>
</evidence>
<sequence>MAPVGMFGTLPLNLGGVRAAAPGGLPGPAMEVVVLVVLVVSAVLGAGQGRHRALSGAGCRR</sequence>
<keyword evidence="1" id="KW-0472">Membrane</keyword>
<gene>
    <name evidence="2" type="ORF">GCM10010104_70670</name>
</gene>
<evidence type="ECO:0000313" key="2">
    <source>
        <dbReference type="EMBL" id="GAA2263081.1"/>
    </source>
</evidence>
<dbReference type="EMBL" id="BAAART010000236">
    <property type="protein sequence ID" value="GAA2263081.1"/>
    <property type="molecule type" value="Genomic_DNA"/>
</dbReference>